<reference evidence="9" key="3">
    <citation type="submission" date="2025-09" db="UniProtKB">
        <authorList>
            <consortium name="Ensembl"/>
        </authorList>
    </citation>
    <scope>IDENTIFICATION</scope>
</reference>
<evidence type="ECO:0000256" key="5">
    <source>
        <dbReference type="ARBA" id="ARBA00023180"/>
    </source>
</evidence>
<dbReference type="InterPro" id="IPR013783">
    <property type="entry name" value="Ig-like_fold"/>
</dbReference>
<sequence length="279" mass="31409">MPQAQGFSVFLVLFLTFSPGGAYYLYVMERCQFSSSDGHDAVLLDQFYYNKILEGQYNSTVGKVTAYTEKGEVYAIILNNDPGFIKREIWKTNLCKRNVPLGQKLLTAVEPYVWLRSVKAEYSQHQQKLVCSAYDFYPKQIRVTWLRDGKDVTSGVTSTDELPNGNWLYQIHSYLEFTPKPGEKIACMVEHASLKEPQLHDWEPESDSKWSKIAVGSAGLLLGLLFSAAGFIYYKTTSNVLPRTGGGAYNRGCMSRRNPLGCRNVEKPHTHLSTTGNSS</sequence>
<dbReference type="SMART" id="SM00407">
    <property type="entry name" value="IGc1"/>
    <property type="match status" value="1"/>
</dbReference>
<evidence type="ECO:0000256" key="3">
    <source>
        <dbReference type="ARBA" id="ARBA00022989"/>
    </source>
</evidence>
<dbReference type="InterPro" id="IPR000353">
    <property type="entry name" value="MHC_II_b_N"/>
</dbReference>
<keyword evidence="6" id="KW-0472">Membrane</keyword>
<dbReference type="PANTHER" id="PTHR19944:SF99">
    <property type="entry name" value="HLA CLASS II HISTOCOMPATIBILITY ANTIGEN, DRB1 BETA CHAIN"/>
    <property type="match status" value="1"/>
</dbReference>
<feature type="signal peptide" evidence="7">
    <location>
        <begin position="1"/>
        <end position="22"/>
    </location>
</feature>
<evidence type="ECO:0000256" key="7">
    <source>
        <dbReference type="SAM" id="SignalP"/>
    </source>
</evidence>
<dbReference type="Gene3D" id="2.60.40.10">
    <property type="entry name" value="Immunoglobulins"/>
    <property type="match status" value="1"/>
</dbReference>
<dbReference type="GO" id="GO:0019882">
    <property type="term" value="P:antigen processing and presentation"/>
    <property type="evidence" value="ECO:0007669"/>
    <property type="project" value="InterPro"/>
</dbReference>
<organism evidence="9 10">
    <name type="scientific">Poecilia formosa</name>
    <name type="common">Amazon molly</name>
    <name type="synonym">Limia formosa</name>
    <dbReference type="NCBI Taxonomy" id="48698"/>
    <lineage>
        <taxon>Eukaryota</taxon>
        <taxon>Metazoa</taxon>
        <taxon>Chordata</taxon>
        <taxon>Craniata</taxon>
        <taxon>Vertebrata</taxon>
        <taxon>Euteleostomi</taxon>
        <taxon>Actinopterygii</taxon>
        <taxon>Neopterygii</taxon>
        <taxon>Teleostei</taxon>
        <taxon>Neoteleostei</taxon>
        <taxon>Acanthomorphata</taxon>
        <taxon>Ovalentaria</taxon>
        <taxon>Atherinomorphae</taxon>
        <taxon>Cyprinodontiformes</taxon>
        <taxon>Poeciliidae</taxon>
        <taxon>Poeciliinae</taxon>
        <taxon>Poecilia</taxon>
    </lineage>
</organism>
<dbReference type="InterPro" id="IPR014745">
    <property type="entry name" value="MHC_II_a/b_N"/>
</dbReference>
<dbReference type="SMART" id="SM00921">
    <property type="entry name" value="MHC_II_beta"/>
    <property type="match status" value="1"/>
</dbReference>
<keyword evidence="2 6" id="KW-0812">Transmembrane</keyword>
<dbReference type="Proteomes" id="UP000028760">
    <property type="component" value="Unassembled WGS sequence"/>
</dbReference>
<dbReference type="eggNOG" id="ENOG502RYBQ">
    <property type="taxonomic scope" value="Eukaryota"/>
</dbReference>
<dbReference type="GeneTree" id="ENSGT00950000183127"/>
<dbReference type="SUPFAM" id="SSF54452">
    <property type="entry name" value="MHC antigen-recognition domain"/>
    <property type="match status" value="1"/>
</dbReference>
<dbReference type="InterPro" id="IPR011162">
    <property type="entry name" value="MHC_I/II-like_Ag-recog"/>
</dbReference>
<evidence type="ECO:0000256" key="2">
    <source>
        <dbReference type="ARBA" id="ARBA00022692"/>
    </source>
</evidence>
<feature type="transmembrane region" description="Helical" evidence="6">
    <location>
        <begin position="213"/>
        <end position="234"/>
    </location>
</feature>
<dbReference type="PROSITE" id="PS50835">
    <property type="entry name" value="IG_LIKE"/>
    <property type="match status" value="1"/>
</dbReference>
<dbReference type="InterPro" id="IPR036179">
    <property type="entry name" value="Ig-like_dom_sf"/>
</dbReference>
<dbReference type="InterPro" id="IPR007110">
    <property type="entry name" value="Ig-like_dom"/>
</dbReference>
<protein>
    <recommendedName>
        <fullName evidence="8">Ig-like domain-containing protein</fullName>
    </recommendedName>
</protein>
<dbReference type="Pfam" id="PF07654">
    <property type="entry name" value="C1-set"/>
    <property type="match status" value="1"/>
</dbReference>
<dbReference type="EMBL" id="AYCK01006477">
    <property type="status" value="NOT_ANNOTATED_CDS"/>
    <property type="molecule type" value="Genomic_DNA"/>
</dbReference>
<keyword evidence="3 6" id="KW-1133">Transmembrane helix</keyword>
<dbReference type="Ensembl" id="ENSPFOT00000016966.1">
    <property type="protein sequence ID" value="ENSPFOP00000016944.1"/>
    <property type="gene ID" value="ENSPFOG00000016876.1"/>
</dbReference>
<evidence type="ECO:0000313" key="9">
    <source>
        <dbReference type="Ensembl" id="ENSPFOP00000016944.1"/>
    </source>
</evidence>
<reference evidence="10" key="1">
    <citation type="submission" date="2013-10" db="EMBL/GenBank/DDBJ databases">
        <authorList>
            <person name="Schartl M."/>
            <person name="Warren W."/>
        </authorList>
    </citation>
    <scope>NUCLEOTIDE SEQUENCE [LARGE SCALE GENOMIC DNA]</scope>
    <source>
        <strain evidence="10">female</strain>
    </source>
</reference>
<comment type="subcellular location">
    <subcellularLocation>
        <location evidence="1">Membrane</location>
        <topology evidence="1">Single-pass type I membrane protein</topology>
    </subcellularLocation>
</comment>
<dbReference type="Pfam" id="PF00969">
    <property type="entry name" value="MHC_II_beta"/>
    <property type="match status" value="1"/>
</dbReference>
<keyword evidence="10" id="KW-1185">Reference proteome</keyword>
<dbReference type="SUPFAM" id="SSF48726">
    <property type="entry name" value="Immunoglobulin"/>
    <property type="match status" value="1"/>
</dbReference>
<name>A0A087YFZ1_POEFO</name>
<keyword evidence="5" id="KW-0325">Glycoprotein</keyword>
<accession>A0A087YFZ1</accession>
<dbReference type="InterPro" id="IPR003597">
    <property type="entry name" value="Ig_C1-set"/>
</dbReference>
<evidence type="ECO:0000313" key="10">
    <source>
        <dbReference type="Proteomes" id="UP000028760"/>
    </source>
</evidence>
<dbReference type="InterPro" id="IPR050160">
    <property type="entry name" value="MHC/Immunoglobulin"/>
</dbReference>
<dbReference type="GO" id="GO:0042613">
    <property type="term" value="C:MHC class II protein complex"/>
    <property type="evidence" value="ECO:0007669"/>
    <property type="project" value="InterPro"/>
</dbReference>
<evidence type="ECO:0000256" key="4">
    <source>
        <dbReference type="ARBA" id="ARBA00023157"/>
    </source>
</evidence>
<proteinExistence type="predicted"/>
<keyword evidence="7" id="KW-0732">Signal</keyword>
<dbReference type="GO" id="GO:0006955">
    <property type="term" value="P:immune response"/>
    <property type="evidence" value="ECO:0007669"/>
    <property type="project" value="InterPro"/>
</dbReference>
<feature type="domain" description="Ig-like" evidence="8">
    <location>
        <begin position="111"/>
        <end position="200"/>
    </location>
</feature>
<dbReference type="OMA" id="ERYVYNR"/>
<dbReference type="PANTHER" id="PTHR19944">
    <property type="entry name" value="MHC CLASS II-RELATED"/>
    <property type="match status" value="1"/>
</dbReference>
<keyword evidence="4" id="KW-1015">Disulfide bond</keyword>
<dbReference type="STRING" id="48698.ENSPFOP00000016944"/>
<reference evidence="9" key="2">
    <citation type="submission" date="2025-08" db="UniProtKB">
        <authorList>
            <consortium name="Ensembl"/>
        </authorList>
    </citation>
    <scope>IDENTIFICATION</scope>
</reference>
<evidence type="ECO:0000256" key="1">
    <source>
        <dbReference type="ARBA" id="ARBA00004479"/>
    </source>
</evidence>
<evidence type="ECO:0000259" key="8">
    <source>
        <dbReference type="PROSITE" id="PS50835"/>
    </source>
</evidence>
<evidence type="ECO:0000256" key="6">
    <source>
        <dbReference type="SAM" id="Phobius"/>
    </source>
</evidence>
<dbReference type="Gene3D" id="3.10.320.10">
    <property type="entry name" value="Class II Histocompatibility Antigen, M Beta Chain, Chain B, domain 1"/>
    <property type="match status" value="1"/>
</dbReference>
<feature type="chain" id="PRO_5001834449" description="Ig-like domain-containing protein" evidence="7">
    <location>
        <begin position="23"/>
        <end position="279"/>
    </location>
</feature>
<dbReference type="AlphaFoldDB" id="A0A087YFZ1"/>